<sequence length="460" mass="53075">MKTIPSPKSLPFIGTTLSILANGGPSKLHLYVDKRHKELGPIYREKLGPVSAIFVSDGDYMRKIFALEGKYPKHIIPESWMLYNEKYNCKRGLLFMENEEWFNYRKIMNNSMLKIGEDKYVRESIYVAENLIENWKSDSVVENLEKQLYKWSLEVMIAILLGTENYSRNKFILSPFVENLSQKTHRIFIESATLSLLPVQIVAKLNFPVWKRFVAAANSAMEQGREIVEKLMDMNEKNPIPGGLLQELSIKIKKKEDLIRIVIDLILAAGDTTAYTMLWSLYLLSKNETTQKEIYNEIIKEDDNNNNNTQNVFNLPLLKGCLRETLRLYPVAPFITRFMPEDTILNDYKINANELVLLSLYSSGRNEKYFPDSKSFYPQRWLRCGDKYKGVTNPTASLPFAMGSRSCIGKKIAETQILIALSTILKNYEVRLENDKEINMVLHLISVPAEPIKIMLKSRK</sequence>
<dbReference type="PANTHER" id="PTHR24279">
    <property type="entry name" value="CYTOCHROME P450"/>
    <property type="match status" value="1"/>
</dbReference>
<evidence type="ECO:0000256" key="2">
    <source>
        <dbReference type="ARBA" id="ARBA00010617"/>
    </source>
</evidence>
<gene>
    <name evidence="10" type="primary">8236100</name>
    <name evidence="9" type="ORF">Phum_PHUM320260</name>
</gene>
<reference evidence="10" key="3">
    <citation type="submission" date="2020-05" db="UniProtKB">
        <authorList>
            <consortium name="EnsemblMetazoa"/>
        </authorList>
    </citation>
    <scope>IDENTIFICATION</scope>
    <source>
        <strain evidence="10">USDA</strain>
    </source>
</reference>
<dbReference type="InterPro" id="IPR001128">
    <property type="entry name" value="Cyt_P450"/>
</dbReference>
<evidence type="ECO:0000256" key="7">
    <source>
        <dbReference type="ARBA" id="ARBA00023033"/>
    </source>
</evidence>
<feature type="binding site" description="axial binding residue" evidence="8">
    <location>
        <position position="407"/>
    </location>
    <ligand>
        <name>heme</name>
        <dbReference type="ChEBI" id="CHEBI:30413"/>
    </ligand>
    <ligandPart>
        <name>Fe</name>
        <dbReference type="ChEBI" id="CHEBI:18248"/>
    </ligandPart>
</feature>
<dbReference type="VEuPathDB" id="VectorBase:PHUM320260"/>
<accession>E0VMW9</accession>
<comment type="cofactor">
    <cofactor evidence="1 8">
        <name>heme</name>
        <dbReference type="ChEBI" id="CHEBI:30413"/>
    </cofactor>
</comment>
<dbReference type="ChEMBL" id="CHEMBL2364702"/>
<dbReference type="InterPro" id="IPR050479">
    <property type="entry name" value="CYP11_CYP27_families"/>
</dbReference>
<evidence type="ECO:0000256" key="3">
    <source>
        <dbReference type="ARBA" id="ARBA00022617"/>
    </source>
</evidence>
<keyword evidence="5 9" id="KW-0560">Oxidoreductase</keyword>
<dbReference type="Pfam" id="PF00067">
    <property type="entry name" value="p450"/>
    <property type="match status" value="1"/>
</dbReference>
<dbReference type="InterPro" id="IPR002401">
    <property type="entry name" value="Cyt_P450_E_grp-I"/>
</dbReference>
<evidence type="ECO:0000313" key="9">
    <source>
        <dbReference type="EMBL" id="EEB14725.1"/>
    </source>
</evidence>
<reference evidence="9" key="1">
    <citation type="submission" date="2007-04" db="EMBL/GenBank/DDBJ databases">
        <title>Annotation of Pediculus humanus corporis strain USDA.</title>
        <authorList>
            <person name="Kirkness E."/>
            <person name="Hannick L."/>
            <person name="Hass B."/>
            <person name="Bruggner R."/>
            <person name="Lawson D."/>
            <person name="Bidwell S."/>
            <person name="Joardar V."/>
            <person name="Caler E."/>
            <person name="Walenz B."/>
            <person name="Inman J."/>
            <person name="Schobel S."/>
            <person name="Galinsky K."/>
            <person name="Amedeo P."/>
            <person name="Strausberg R."/>
        </authorList>
    </citation>
    <scope>NUCLEOTIDE SEQUENCE</scope>
    <source>
        <strain evidence="9">USDA</strain>
    </source>
</reference>
<keyword evidence="4 8" id="KW-0479">Metal-binding</keyword>
<evidence type="ECO:0000256" key="4">
    <source>
        <dbReference type="ARBA" id="ARBA00022723"/>
    </source>
</evidence>
<dbReference type="AlphaFoldDB" id="E0VMW9"/>
<keyword evidence="7" id="KW-0503">Monooxygenase</keyword>
<dbReference type="Proteomes" id="UP000009046">
    <property type="component" value="Unassembled WGS sequence"/>
</dbReference>
<dbReference type="GO" id="GO:0005506">
    <property type="term" value="F:iron ion binding"/>
    <property type="evidence" value="ECO:0007669"/>
    <property type="project" value="InterPro"/>
</dbReference>
<dbReference type="DrugCentral" id="E0VMW9"/>
<dbReference type="OMA" id="VLPERWC"/>
<reference evidence="9" key="2">
    <citation type="submission" date="2007-04" db="EMBL/GenBank/DDBJ databases">
        <title>The genome of the human body louse.</title>
        <authorList>
            <consortium name="The Human Body Louse Genome Consortium"/>
            <person name="Kirkness E."/>
            <person name="Walenz B."/>
            <person name="Hass B."/>
            <person name="Bruggner R."/>
            <person name="Strausberg R."/>
        </authorList>
    </citation>
    <scope>NUCLEOTIDE SEQUENCE</scope>
    <source>
        <strain evidence="9">USDA</strain>
    </source>
</reference>
<dbReference type="InParanoid" id="E0VMW9"/>
<name>E0VMW9_PEDHC</name>
<dbReference type="STRING" id="121224.E0VMW9"/>
<evidence type="ECO:0000313" key="11">
    <source>
        <dbReference type="Proteomes" id="UP000009046"/>
    </source>
</evidence>
<dbReference type="RefSeq" id="XP_002427463.1">
    <property type="nucleotide sequence ID" value="XM_002427418.1"/>
</dbReference>
<evidence type="ECO:0000256" key="5">
    <source>
        <dbReference type="ARBA" id="ARBA00023002"/>
    </source>
</evidence>
<dbReference type="SUPFAM" id="SSF48264">
    <property type="entry name" value="Cytochrome P450"/>
    <property type="match status" value="1"/>
</dbReference>
<dbReference type="CTD" id="8236100"/>
<dbReference type="KEGG" id="phu:Phum_PHUM320260"/>
<dbReference type="GO" id="GO:0008386">
    <property type="term" value="F:cholesterol monooxygenase (side-chain-cleaving) activity"/>
    <property type="evidence" value="ECO:0007669"/>
    <property type="project" value="UniProtKB-EC"/>
</dbReference>
<dbReference type="EnsemblMetazoa" id="PHUM320260-RA">
    <property type="protein sequence ID" value="PHUM320260-PA"/>
    <property type="gene ID" value="PHUM320260"/>
</dbReference>
<dbReference type="EMBL" id="AAZO01003719">
    <property type="status" value="NOT_ANNOTATED_CDS"/>
    <property type="molecule type" value="Genomic_DNA"/>
</dbReference>
<keyword evidence="11" id="KW-1185">Reference proteome</keyword>
<dbReference type="InterPro" id="IPR036396">
    <property type="entry name" value="Cyt_P450_sf"/>
</dbReference>
<evidence type="ECO:0000256" key="1">
    <source>
        <dbReference type="ARBA" id="ARBA00001971"/>
    </source>
</evidence>
<dbReference type="EMBL" id="DS235327">
    <property type="protein sequence ID" value="EEB14725.1"/>
    <property type="molecule type" value="Genomic_DNA"/>
</dbReference>
<dbReference type="HOGENOM" id="CLU_001570_28_2_1"/>
<dbReference type="PRINTS" id="PR00463">
    <property type="entry name" value="EP450I"/>
</dbReference>
<proteinExistence type="inferred from homology"/>
<evidence type="ECO:0000256" key="6">
    <source>
        <dbReference type="ARBA" id="ARBA00023004"/>
    </source>
</evidence>
<keyword evidence="6 8" id="KW-0408">Iron</keyword>
<evidence type="ECO:0000313" key="10">
    <source>
        <dbReference type="EnsemblMetazoa" id="PHUM320260-PA"/>
    </source>
</evidence>
<dbReference type="PANTHER" id="PTHR24279:SF120">
    <property type="entry name" value="CYTOCHROME P450"/>
    <property type="match status" value="1"/>
</dbReference>
<organism>
    <name type="scientific">Pediculus humanus subsp. corporis</name>
    <name type="common">Body louse</name>
    <dbReference type="NCBI Taxonomy" id="121224"/>
    <lineage>
        <taxon>Eukaryota</taxon>
        <taxon>Metazoa</taxon>
        <taxon>Ecdysozoa</taxon>
        <taxon>Arthropoda</taxon>
        <taxon>Hexapoda</taxon>
        <taxon>Insecta</taxon>
        <taxon>Pterygota</taxon>
        <taxon>Neoptera</taxon>
        <taxon>Paraneoptera</taxon>
        <taxon>Psocodea</taxon>
        <taxon>Troctomorpha</taxon>
        <taxon>Phthiraptera</taxon>
        <taxon>Anoplura</taxon>
        <taxon>Pediculidae</taxon>
        <taxon>Pediculus</taxon>
    </lineage>
</organism>
<dbReference type="eggNOG" id="KOG0159">
    <property type="taxonomic scope" value="Eukaryota"/>
</dbReference>
<evidence type="ECO:0000256" key="8">
    <source>
        <dbReference type="PIRSR" id="PIRSR602401-1"/>
    </source>
</evidence>
<dbReference type="EC" id="1.14.15.6" evidence="9"/>
<dbReference type="GeneID" id="8236100"/>
<comment type="similarity">
    <text evidence="2">Belongs to the cytochrome P450 family.</text>
</comment>
<dbReference type="OrthoDB" id="3945418at2759"/>
<protein>
    <submittedName>
        <fullName evidence="9 10">Cytochrome P450, putative</fullName>
        <ecNumber evidence="9">1.14.15.6</ecNumber>
    </submittedName>
</protein>
<dbReference type="PRINTS" id="PR00385">
    <property type="entry name" value="P450"/>
</dbReference>
<dbReference type="FunCoup" id="E0VMW9">
    <property type="interactions" value="21"/>
</dbReference>
<keyword evidence="3 8" id="KW-0349">Heme</keyword>
<dbReference type="GO" id="GO:0020037">
    <property type="term" value="F:heme binding"/>
    <property type="evidence" value="ECO:0007669"/>
    <property type="project" value="InterPro"/>
</dbReference>
<dbReference type="CDD" id="cd11054">
    <property type="entry name" value="CYP24A1-like"/>
    <property type="match status" value="1"/>
</dbReference>
<dbReference type="Gene3D" id="1.10.630.10">
    <property type="entry name" value="Cytochrome P450"/>
    <property type="match status" value="1"/>
</dbReference>